<gene>
    <name evidence="1" type="ORF">PAGA_a0190</name>
</gene>
<keyword evidence="2" id="KW-1185">Reference proteome</keyword>
<proteinExistence type="predicted"/>
<evidence type="ECO:0000313" key="2">
    <source>
        <dbReference type="Proteomes" id="UP000217277"/>
    </source>
</evidence>
<sequence>MRSLGAGFNKMIKKINFNEKDKELIRKKLNHIGFNSASWSDDDLADLRGRIKEFYLKEQKFTCLYCRQVHKTKNGRCWDIEHIASRHDFPQFMFEPENLCVACIDCNLAKSNKKITTSKAKVNYPNRSESYLIVHPHFDEYKKNILVIKEGFYYVAIKPKGEKTIDICRLNRFYEYADFGEDVQDDERIFILSEQLKNTKEEFKKKAIRKEIAALAIQGAA</sequence>
<name>A0ACA8DRL1_9GAMM</name>
<dbReference type="Proteomes" id="UP000217277">
    <property type="component" value="Chromosome I"/>
</dbReference>
<accession>A0ACA8DRL1</accession>
<dbReference type="EMBL" id="CP011011">
    <property type="protein sequence ID" value="ATC80791.1"/>
    <property type="molecule type" value="Genomic_DNA"/>
</dbReference>
<organism evidence="1 2">
    <name type="scientific">Pseudoalteromonas agarivorans DSM 14585</name>
    <dbReference type="NCBI Taxonomy" id="1312369"/>
    <lineage>
        <taxon>Bacteria</taxon>
        <taxon>Pseudomonadati</taxon>
        <taxon>Pseudomonadota</taxon>
        <taxon>Gammaproteobacteria</taxon>
        <taxon>Alteromonadales</taxon>
        <taxon>Pseudoalteromonadaceae</taxon>
        <taxon>Pseudoalteromonas</taxon>
    </lineage>
</organism>
<reference evidence="1" key="1">
    <citation type="submission" date="2015-03" db="EMBL/GenBank/DDBJ databases">
        <authorList>
            <person name="Xie B.-B."/>
            <person name="Rong J.-C."/>
            <person name="Qin Q.-L."/>
            <person name="Zhang Y.-Z."/>
        </authorList>
    </citation>
    <scope>NUCLEOTIDE SEQUENCE</scope>
    <source>
        <strain evidence="1">DSM 14585</strain>
    </source>
</reference>
<evidence type="ECO:0000313" key="1">
    <source>
        <dbReference type="EMBL" id="ATC80791.1"/>
    </source>
</evidence>
<protein>
    <submittedName>
        <fullName evidence="1">Uncharacterized protein</fullName>
    </submittedName>
</protein>